<keyword evidence="12" id="KW-1185">Reference proteome</keyword>
<evidence type="ECO:0000256" key="1">
    <source>
        <dbReference type="ARBA" id="ARBA00004323"/>
    </source>
</evidence>
<dbReference type="SUPFAM" id="SSF52540">
    <property type="entry name" value="P-loop containing nucleoside triphosphate hydrolases"/>
    <property type="match status" value="1"/>
</dbReference>
<evidence type="ECO:0000256" key="4">
    <source>
        <dbReference type="ARBA" id="ARBA00022692"/>
    </source>
</evidence>
<dbReference type="Pfam" id="PF03567">
    <property type="entry name" value="Sulfotransfer_2"/>
    <property type="match status" value="1"/>
</dbReference>
<evidence type="ECO:0000256" key="3">
    <source>
        <dbReference type="ARBA" id="ARBA00022679"/>
    </source>
</evidence>
<evidence type="ECO:0000256" key="5">
    <source>
        <dbReference type="ARBA" id="ARBA00022968"/>
    </source>
</evidence>
<keyword evidence="6" id="KW-1133">Transmembrane helix</keyword>
<dbReference type="PANTHER" id="PTHR12129:SF17">
    <property type="entry name" value="HEPARAN SULFATE 2-O-SULFOTRANSFERASE 1"/>
    <property type="match status" value="1"/>
</dbReference>
<evidence type="ECO:0000256" key="7">
    <source>
        <dbReference type="ARBA" id="ARBA00023034"/>
    </source>
</evidence>
<keyword evidence="7" id="KW-0333">Golgi apparatus</keyword>
<keyword evidence="8" id="KW-0472">Membrane</keyword>
<gene>
    <name evidence="11" type="ORF">GSLYS_00011705001</name>
</gene>
<dbReference type="EMBL" id="CAXITT010000276">
    <property type="protein sequence ID" value="CAL1537803.1"/>
    <property type="molecule type" value="Genomic_DNA"/>
</dbReference>
<protein>
    <submittedName>
        <fullName evidence="11">Uncharacterized protein</fullName>
    </submittedName>
</protein>
<comment type="caution">
    <text evidence="11">The sequence shown here is derived from an EMBL/GenBank/DDBJ whole genome shotgun (WGS) entry which is preliminary data.</text>
</comment>
<evidence type="ECO:0000256" key="2">
    <source>
        <dbReference type="ARBA" id="ARBA00010569"/>
    </source>
</evidence>
<dbReference type="GO" id="GO:0004394">
    <property type="term" value="F:heparan sulfate 2-sulfotransferase activity"/>
    <property type="evidence" value="ECO:0007669"/>
    <property type="project" value="TreeGrafter"/>
</dbReference>
<keyword evidence="5" id="KW-0735">Signal-anchor</keyword>
<keyword evidence="9" id="KW-1015">Disulfide bond</keyword>
<dbReference type="Gene3D" id="3.40.50.300">
    <property type="entry name" value="P-loop containing nucleotide triphosphate hydrolases"/>
    <property type="match status" value="1"/>
</dbReference>
<dbReference type="PANTHER" id="PTHR12129">
    <property type="entry name" value="HEPARAN SULFATE 2-O-SULFOTRANSFERASE"/>
    <property type="match status" value="1"/>
</dbReference>
<dbReference type="Proteomes" id="UP001497497">
    <property type="component" value="Unassembled WGS sequence"/>
</dbReference>
<keyword evidence="4" id="KW-0812">Transmembrane</keyword>
<dbReference type="AlphaFoldDB" id="A0AAV2HWC0"/>
<name>A0AAV2HWC0_LYMST</name>
<dbReference type="GO" id="GO:0009101">
    <property type="term" value="P:glycoprotein biosynthetic process"/>
    <property type="evidence" value="ECO:0007669"/>
    <property type="project" value="UniProtKB-ARBA"/>
</dbReference>
<dbReference type="FunFam" id="3.40.50.300:FF:001418">
    <property type="entry name" value="Heparan sulfate 2-o-sulfotransferase"/>
    <property type="match status" value="1"/>
</dbReference>
<sequence length="237" mass="28312">MRFIKNITGWNEKKPALYHGHVAFIDFSRFGVQKLPIYINMVREPLDRLISYYYFVRYGDDFRPSLRRRKSGDNESFDECVARDGKDCDPENLWVQVPYFCGHHADCWEPGNQWALEEAKRNLLHHYLLVGITEELRDFLVILEATLPRFFRGATKLYAEGHGHHLRQTVQKVPTRPETMSKLRNSLIWKLENDFYEFAHRQFHYVKRLMFQKHKGQLVEKAKRFHFGKVRPTPTLI</sequence>
<evidence type="ECO:0000313" key="11">
    <source>
        <dbReference type="EMBL" id="CAL1537803.1"/>
    </source>
</evidence>
<proteinExistence type="inferred from homology"/>
<evidence type="ECO:0000256" key="6">
    <source>
        <dbReference type="ARBA" id="ARBA00022989"/>
    </source>
</evidence>
<dbReference type="InterPro" id="IPR007734">
    <property type="entry name" value="Heparan_SO4_2-O-STrfase"/>
</dbReference>
<accession>A0AAV2HWC0</accession>
<keyword evidence="3" id="KW-0808">Transferase</keyword>
<organism evidence="11 12">
    <name type="scientific">Lymnaea stagnalis</name>
    <name type="common">Great pond snail</name>
    <name type="synonym">Helix stagnalis</name>
    <dbReference type="NCBI Taxonomy" id="6523"/>
    <lineage>
        <taxon>Eukaryota</taxon>
        <taxon>Metazoa</taxon>
        <taxon>Spiralia</taxon>
        <taxon>Lophotrochozoa</taxon>
        <taxon>Mollusca</taxon>
        <taxon>Gastropoda</taxon>
        <taxon>Heterobranchia</taxon>
        <taxon>Euthyneura</taxon>
        <taxon>Panpulmonata</taxon>
        <taxon>Hygrophila</taxon>
        <taxon>Lymnaeoidea</taxon>
        <taxon>Lymnaeidae</taxon>
        <taxon>Lymnaea</taxon>
    </lineage>
</organism>
<keyword evidence="10" id="KW-0325">Glycoprotein</keyword>
<reference evidence="11 12" key="1">
    <citation type="submission" date="2024-04" db="EMBL/GenBank/DDBJ databases">
        <authorList>
            <consortium name="Genoscope - CEA"/>
            <person name="William W."/>
        </authorList>
    </citation>
    <scope>NUCLEOTIDE SEQUENCE [LARGE SCALE GENOMIC DNA]</scope>
</reference>
<evidence type="ECO:0000256" key="10">
    <source>
        <dbReference type="ARBA" id="ARBA00023180"/>
    </source>
</evidence>
<comment type="subcellular location">
    <subcellularLocation>
        <location evidence="1">Golgi apparatus membrane</location>
        <topology evidence="1">Single-pass type II membrane protein</topology>
    </subcellularLocation>
</comment>
<comment type="similarity">
    <text evidence="2">Belongs to the sulfotransferase 3 family.</text>
</comment>
<evidence type="ECO:0000256" key="8">
    <source>
        <dbReference type="ARBA" id="ARBA00023136"/>
    </source>
</evidence>
<dbReference type="InterPro" id="IPR027417">
    <property type="entry name" value="P-loop_NTPase"/>
</dbReference>
<dbReference type="GO" id="GO:0000139">
    <property type="term" value="C:Golgi membrane"/>
    <property type="evidence" value="ECO:0007669"/>
    <property type="project" value="UniProtKB-SubCell"/>
</dbReference>
<evidence type="ECO:0000313" key="12">
    <source>
        <dbReference type="Proteomes" id="UP001497497"/>
    </source>
</evidence>
<evidence type="ECO:0000256" key="9">
    <source>
        <dbReference type="ARBA" id="ARBA00023157"/>
    </source>
</evidence>
<dbReference type="InterPro" id="IPR005331">
    <property type="entry name" value="Sulfotransferase"/>
</dbReference>